<dbReference type="Pfam" id="PF12706">
    <property type="entry name" value="Lactamase_B_2"/>
    <property type="match status" value="1"/>
</dbReference>
<evidence type="ECO:0000256" key="8">
    <source>
        <dbReference type="ARBA" id="ARBA00022759"/>
    </source>
</evidence>
<feature type="domain" description="Metallo-beta-lactamase" evidence="11">
    <location>
        <begin position="360"/>
        <end position="553"/>
    </location>
</feature>
<dbReference type="Gene3D" id="3.60.15.10">
    <property type="entry name" value="Ribonuclease Z/Hydroxyacylglutathione hydrolase-like"/>
    <property type="match status" value="2"/>
</dbReference>
<dbReference type="EC" id="3.1.26.11" evidence="4"/>
<dbReference type="PANTHER" id="PTHR12553:SF49">
    <property type="entry name" value="ZINC PHOSPHODIESTERASE ELAC PROTEIN 2"/>
    <property type="match status" value="1"/>
</dbReference>
<keyword evidence="5" id="KW-0819">tRNA processing</keyword>
<evidence type="ECO:0000256" key="4">
    <source>
        <dbReference type="ARBA" id="ARBA00012477"/>
    </source>
</evidence>
<evidence type="ECO:0000259" key="12">
    <source>
        <dbReference type="Pfam" id="PF13691"/>
    </source>
</evidence>
<evidence type="ECO:0000256" key="2">
    <source>
        <dbReference type="ARBA" id="ARBA00001947"/>
    </source>
</evidence>
<accession>A0ABR2KRS1</accession>
<keyword evidence="14" id="KW-1185">Reference proteome</keyword>
<comment type="cofactor">
    <cofactor evidence="2">
        <name>Zn(2+)</name>
        <dbReference type="ChEBI" id="CHEBI:29105"/>
    </cofactor>
</comment>
<name>A0ABR2KRS1_9EUKA</name>
<keyword evidence="10" id="KW-0862">Zinc</keyword>
<dbReference type="InterPro" id="IPR001279">
    <property type="entry name" value="Metallo-B-lactamas"/>
</dbReference>
<keyword evidence="9" id="KW-0378">Hydrolase</keyword>
<dbReference type="SUPFAM" id="SSF56281">
    <property type="entry name" value="Metallo-hydrolase/oxidoreductase"/>
    <property type="match status" value="2"/>
</dbReference>
<keyword evidence="6" id="KW-0540">Nuclease</keyword>
<evidence type="ECO:0000313" key="13">
    <source>
        <dbReference type="EMBL" id="KAK8893726.1"/>
    </source>
</evidence>
<dbReference type="Pfam" id="PF13691">
    <property type="entry name" value="Lactamase_B_4"/>
    <property type="match status" value="1"/>
</dbReference>
<organism evidence="13 14">
    <name type="scientific">Tritrichomonas musculus</name>
    <dbReference type="NCBI Taxonomy" id="1915356"/>
    <lineage>
        <taxon>Eukaryota</taxon>
        <taxon>Metamonada</taxon>
        <taxon>Parabasalia</taxon>
        <taxon>Tritrichomonadida</taxon>
        <taxon>Tritrichomonadidae</taxon>
        <taxon>Tritrichomonas</taxon>
    </lineage>
</organism>
<comment type="caution">
    <text evidence="13">The sequence shown here is derived from an EMBL/GenBank/DDBJ whole genome shotgun (WGS) entry which is preliminary data.</text>
</comment>
<evidence type="ECO:0000259" key="11">
    <source>
        <dbReference type="Pfam" id="PF12706"/>
    </source>
</evidence>
<evidence type="ECO:0000256" key="7">
    <source>
        <dbReference type="ARBA" id="ARBA00022723"/>
    </source>
</evidence>
<gene>
    <name evidence="13" type="ORF">M9Y10_022155</name>
</gene>
<keyword evidence="8" id="KW-0255">Endonuclease</keyword>
<evidence type="ECO:0000256" key="3">
    <source>
        <dbReference type="ARBA" id="ARBA00007823"/>
    </source>
</evidence>
<reference evidence="13 14" key="1">
    <citation type="submission" date="2024-04" db="EMBL/GenBank/DDBJ databases">
        <title>Tritrichomonas musculus Genome.</title>
        <authorList>
            <person name="Alves-Ferreira E."/>
            <person name="Grigg M."/>
            <person name="Lorenzi H."/>
            <person name="Galac M."/>
        </authorList>
    </citation>
    <scope>NUCLEOTIDE SEQUENCE [LARGE SCALE GENOMIC DNA]</scope>
    <source>
        <strain evidence="13 14">EAF2021</strain>
    </source>
</reference>
<dbReference type="InterPro" id="IPR036866">
    <property type="entry name" value="RibonucZ/Hydroxyglut_hydro"/>
</dbReference>
<evidence type="ECO:0000256" key="6">
    <source>
        <dbReference type="ARBA" id="ARBA00022722"/>
    </source>
</evidence>
<proteinExistence type="inferred from homology"/>
<dbReference type="InterPro" id="IPR027794">
    <property type="entry name" value="tRNase_Z_dom"/>
</dbReference>
<evidence type="ECO:0000256" key="9">
    <source>
        <dbReference type="ARBA" id="ARBA00022801"/>
    </source>
</evidence>
<evidence type="ECO:0000256" key="5">
    <source>
        <dbReference type="ARBA" id="ARBA00022694"/>
    </source>
</evidence>
<comment type="catalytic activity">
    <reaction evidence="1">
        <text>Endonucleolytic cleavage of RNA, removing extra 3' nucleotides from tRNA precursor, generating 3' termini of tRNAs. A 3'-hydroxy group is left at the tRNA terminus and a 5'-phosphoryl group is left at the trailer molecule.</text>
        <dbReference type="EC" id="3.1.26.11"/>
    </reaction>
</comment>
<evidence type="ECO:0000256" key="10">
    <source>
        <dbReference type="ARBA" id="ARBA00022833"/>
    </source>
</evidence>
<dbReference type="EMBL" id="JAPFFF010000003">
    <property type="protein sequence ID" value="KAK8893726.1"/>
    <property type="molecule type" value="Genomic_DNA"/>
</dbReference>
<sequence>MKLITALTGYTFDTYPFVVLEINNSIYLFNLPDCCCRIFYDSSYSITRAKHIFLSSCCLEDSGGFLGSLIAILKPWKTKVEVTCPKSVQQLIMHNEYFSKMPNENLPILSEDIYSDDLITVTPIFTGQSMSFSVQCKDIPGRFLPEKAKKLGIKPGPNFSKLKKGEILTNEKGEVVKLADCISEPIRGERILFVNIKNEEDIKTIESIEKLNEYDIIVHMTPIRIVNKNEYLNKFRYEESVKHICFGFSGKISYKTVSNLYQKFVDHSNGMLKPISTCETLNDLPGNFISLSTGDSYVFSPSQKVAVFRDIENMHSNYNCPLPLFQSFAVTFLGTGAANPTRCRSAPGILIHTKYGFIALDVGEGFVGQLFRKYGIENAKFILKNLKLIFISHPHSDHYFGLHCLLRIRSLFTQEKVQLYCESTIYEEMTFFESLYKNESFNIVHIDPRVSQLAVADMNNSVNMKTVSVYHTNNSKGCLITIDNKYRIAYSGDRKARSDDHFVEEFGEVDLLIHEGTFSYELDTEMDNYDHSTVNHAIEVQKKMNAKYMAIVHSSFKYDSKFIPCPYEKAFITFDYLSFSFDDIEKVLKMVRRVNQECLKPA</sequence>
<evidence type="ECO:0000256" key="1">
    <source>
        <dbReference type="ARBA" id="ARBA00000402"/>
    </source>
</evidence>
<evidence type="ECO:0000313" key="14">
    <source>
        <dbReference type="Proteomes" id="UP001470230"/>
    </source>
</evidence>
<keyword evidence="7" id="KW-0479">Metal-binding</keyword>
<dbReference type="InterPro" id="IPR047151">
    <property type="entry name" value="RNZ2-like"/>
</dbReference>
<protein>
    <recommendedName>
        <fullName evidence="4">ribonuclease Z</fullName>
        <ecNumber evidence="4">3.1.26.11</ecNumber>
    </recommendedName>
</protein>
<dbReference type="Proteomes" id="UP001470230">
    <property type="component" value="Unassembled WGS sequence"/>
</dbReference>
<dbReference type="PANTHER" id="PTHR12553">
    <property type="entry name" value="ZINC PHOSPHODIESTERASE ELAC PROTEIN 2"/>
    <property type="match status" value="1"/>
</dbReference>
<feature type="domain" description="tRNase Z endonuclease" evidence="12">
    <location>
        <begin position="7"/>
        <end position="64"/>
    </location>
</feature>
<comment type="similarity">
    <text evidence="3">Belongs to the RNase Z family.</text>
</comment>